<evidence type="ECO:0000313" key="1">
    <source>
        <dbReference type="EMBL" id="BBZ23135.1"/>
    </source>
</evidence>
<evidence type="ECO:0000313" key="2">
    <source>
        <dbReference type="Proteomes" id="UP000467260"/>
    </source>
</evidence>
<keyword evidence="2" id="KW-1185">Reference proteome</keyword>
<dbReference type="Proteomes" id="UP000467260">
    <property type="component" value="Chromosome"/>
</dbReference>
<sequence length="78" mass="8225">MARSVSAEGETVMYRIAVVLIVAAHLGFLGYVVVGGFLALRRPRTLWLHGVAVAWAPGCCADESCCAAGDTVDACGRW</sequence>
<protein>
    <submittedName>
        <fullName evidence="1">Uncharacterized protein</fullName>
    </submittedName>
</protein>
<dbReference type="InterPro" id="IPR021218">
    <property type="entry name" value="DUF2784"/>
</dbReference>
<dbReference type="Pfam" id="PF10861">
    <property type="entry name" value="DUF2784"/>
    <property type="match status" value="1"/>
</dbReference>
<organism evidence="1 2">
    <name type="scientific">Mycolicibacter hiberniae</name>
    <dbReference type="NCBI Taxonomy" id="29314"/>
    <lineage>
        <taxon>Bacteria</taxon>
        <taxon>Bacillati</taxon>
        <taxon>Actinomycetota</taxon>
        <taxon>Actinomycetes</taxon>
        <taxon>Mycobacteriales</taxon>
        <taxon>Mycobacteriaceae</taxon>
        <taxon>Mycolicibacter</taxon>
    </lineage>
</organism>
<dbReference type="AlphaFoldDB" id="A0A7I7X1T7"/>
<dbReference type="KEGG" id="mhib:MHIB_15530"/>
<reference evidence="1 2" key="1">
    <citation type="journal article" date="2019" name="Emerg. Microbes Infect.">
        <title>Comprehensive subspecies identification of 175 nontuberculous mycobacteria species based on 7547 genomic profiles.</title>
        <authorList>
            <person name="Matsumoto Y."/>
            <person name="Kinjo T."/>
            <person name="Motooka D."/>
            <person name="Nabeya D."/>
            <person name="Jung N."/>
            <person name="Uechi K."/>
            <person name="Horii T."/>
            <person name="Iida T."/>
            <person name="Fujita J."/>
            <person name="Nakamura S."/>
        </authorList>
    </citation>
    <scope>NUCLEOTIDE SEQUENCE [LARGE SCALE GENOMIC DNA]</scope>
    <source>
        <strain evidence="1 2">JCM 13571</strain>
    </source>
</reference>
<dbReference type="RefSeq" id="WP_275986276.1">
    <property type="nucleotide sequence ID" value="NZ_AP022609.1"/>
</dbReference>
<gene>
    <name evidence="1" type="ORF">MHIB_15530</name>
</gene>
<proteinExistence type="predicted"/>
<accession>A0A7I7X1T7</accession>
<dbReference type="EMBL" id="AP022609">
    <property type="protein sequence ID" value="BBZ23135.1"/>
    <property type="molecule type" value="Genomic_DNA"/>
</dbReference>
<name>A0A7I7X1T7_9MYCO</name>